<feature type="transmembrane region" description="Helical" evidence="7">
    <location>
        <begin position="132"/>
        <end position="154"/>
    </location>
</feature>
<evidence type="ECO:0000256" key="5">
    <source>
        <dbReference type="ARBA" id="ARBA00022989"/>
    </source>
</evidence>
<comment type="caution">
    <text evidence="10">The sequence shown here is derived from an EMBL/GenBank/DDBJ whole genome shotgun (WGS) entry which is preliminary data.</text>
</comment>
<keyword evidence="10" id="KW-0645">Protease</keyword>
<dbReference type="SMART" id="SM00382">
    <property type="entry name" value="AAA"/>
    <property type="match status" value="1"/>
</dbReference>
<dbReference type="GO" id="GO:0006508">
    <property type="term" value="P:proteolysis"/>
    <property type="evidence" value="ECO:0007669"/>
    <property type="project" value="UniProtKB-KW"/>
</dbReference>
<dbReference type="PANTHER" id="PTHR24221:SF248">
    <property type="entry name" value="ABC TRANSPORTER TRANSMEMBRANE REGION"/>
    <property type="match status" value="1"/>
</dbReference>
<feature type="transmembrane region" description="Helical" evidence="7">
    <location>
        <begin position="61"/>
        <end position="81"/>
    </location>
</feature>
<dbReference type="InterPro" id="IPR027417">
    <property type="entry name" value="P-loop_NTPase"/>
</dbReference>
<keyword evidence="6 7" id="KW-0472">Membrane</keyword>
<gene>
    <name evidence="10" type="ORF">GCM10011358_21330</name>
</gene>
<evidence type="ECO:0000313" key="10">
    <source>
        <dbReference type="EMBL" id="GGD37293.1"/>
    </source>
</evidence>
<evidence type="ECO:0000256" key="6">
    <source>
        <dbReference type="ARBA" id="ARBA00023136"/>
    </source>
</evidence>
<keyword evidence="11" id="KW-1185">Reference proteome</keyword>
<evidence type="ECO:0000259" key="9">
    <source>
        <dbReference type="PROSITE" id="PS50929"/>
    </source>
</evidence>
<dbReference type="InterPro" id="IPR039421">
    <property type="entry name" value="Type_1_exporter"/>
</dbReference>
<dbReference type="NCBIfam" id="TIGR01842">
    <property type="entry name" value="type_I_sec_PrtD"/>
    <property type="match status" value="1"/>
</dbReference>
<keyword evidence="3" id="KW-0547">Nucleotide-binding</keyword>
<feature type="transmembrane region" description="Helical" evidence="7">
    <location>
        <begin position="23"/>
        <end position="49"/>
    </location>
</feature>
<dbReference type="EMBL" id="BMGI01000003">
    <property type="protein sequence ID" value="GGD37293.1"/>
    <property type="molecule type" value="Genomic_DNA"/>
</dbReference>
<dbReference type="Proteomes" id="UP000617355">
    <property type="component" value="Unassembled WGS sequence"/>
</dbReference>
<dbReference type="InterPro" id="IPR003439">
    <property type="entry name" value="ABC_transporter-like_ATP-bd"/>
</dbReference>
<dbReference type="Pfam" id="PF00005">
    <property type="entry name" value="ABC_tran"/>
    <property type="match status" value="1"/>
</dbReference>
<dbReference type="SUPFAM" id="SSF90123">
    <property type="entry name" value="ABC transporter transmembrane region"/>
    <property type="match status" value="1"/>
</dbReference>
<reference evidence="11" key="1">
    <citation type="journal article" date="2019" name="Int. J. Syst. Evol. Microbiol.">
        <title>The Global Catalogue of Microorganisms (GCM) 10K type strain sequencing project: providing services to taxonomists for standard genome sequencing and annotation.</title>
        <authorList>
            <consortium name="The Broad Institute Genomics Platform"/>
            <consortium name="The Broad Institute Genome Sequencing Center for Infectious Disease"/>
            <person name="Wu L."/>
            <person name="Ma J."/>
        </authorList>
    </citation>
    <scope>NUCLEOTIDE SEQUENCE [LARGE SCALE GENOMIC DNA]</scope>
    <source>
        <strain evidence="11">CGMCC 1.12922</strain>
    </source>
</reference>
<dbReference type="Gene3D" id="1.20.1560.10">
    <property type="entry name" value="ABC transporter type 1, transmembrane domain"/>
    <property type="match status" value="1"/>
</dbReference>
<dbReference type="PANTHER" id="PTHR24221">
    <property type="entry name" value="ATP-BINDING CASSETTE SUB-FAMILY B"/>
    <property type="match status" value="1"/>
</dbReference>
<evidence type="ECO:0000256" key="2">
    <source>
        <dbReference type="ARBA" id="ARBA00022692"/>
    </source>
</evidence>
<keyword evidence="5 7" id="KW-1133">Transmembrane helix</keyword>
<evidence type="ECO:0000256" key="7">
    <source>
        <dbReference type="SAM" id="Phobius"/>
    </source>
</evidence>
<keyword evidence="10" id="KW-0378">Hydrolase</keyword>
<dbReference type="SUPFAM" id="SSF52540">
    <property type="entry name" value="P-loop containing nucleoside triphosphate hydrolases"/>
    <property type="match status" value="1"/>
</dbReference>
<organism evidence="10 11">
    <name type="scientific">Sinisalibacter lacisalsi</name>
    <dbReference type="NCBI Taxonomy" id="1526570"/>
    <lineage>
        <taxon>Bacteria</taxon>
        <taxon>Pseudomonadati</taxon>
        <taxon>Pseudomonadota</taxon>
        <taxon>Alphaproteobacteria</taxon>
        <taxon>Rhodobacterales</taxon>
        <taxon>Roseobacteraceae</taxon>
        <taxon>Sinisalibacter</taxon>
    </lineage>
</organism>
<keyword evidence="2 7" id="KW-0812">Transmembrane</keyword>
<feature type="transmembrane region" description="Helical" evidence="7">
    <location>
        <begin position="259"/>
        <end position="285"/>
    </location>
</feature>
<dbReference type="Pfam" id="PF00664">
    <property type="entry name" value="ABC_membrane"/>
    <property type="match status" value="1"/>
</dbReference>
<comment type="subcellular location">
    <subcellularLocation>
        <location evidence="1">Cell membrane</location>
        <topology evidence="1">Multi-pass membrane protein</topology>
    </subcellularLocation>
</comment>
<dbReference type="InterPro" id="IPR036640">
    <property type="entry name" value="ABC1_TM_sf"/>
</dbReference>
<dbReference type="Gene3D" id="3.40.50.300">
    <property type="entry name" value="P-loop containing nucleotide triphosphate hydrolases"/>
    <property type="match status" value="1"/>
</dbReference>
<dbReference type="PROSITE" id="PS50893">
    <property type="entry name" value="ABC_TRANSPORTER_2"/>
    <property type="match status" value="1"/>
</dbReference>
<accession>A0ABQ1QMX1</accession>
<feature type="domain" description="ABC transporter" evidence="8">
    <location>
        <begin position="337"/>
        <end position="571"/>
    </location>
</feature>
<evidence type="ECO:0000256" key="4">
    <source>
        <dbReference type="ARBA" id="ARBA00022840"/>
    </source>
</evidence>
<evidence type="ECO:0000259" key="8">
    <source>
        <dbReference type="PROSITE" id="PS50893"/>
    </source>
</evidence>
<dbReference type="PROSITE" id="PS50929">
    <property type="entry name" value="ABC_TM1F"/>
    <property type="match status" value="1"/>
</dbReference>
<evidence type="ECO:0000313" key="11">
    <source>
        <dbReference type="Proteomes" id="UP000617355"/>
    </source>
</evidence>
<protein>
    <submittedName>
        <fullName evidence="10">Protease/lipase ABC transporter permease/ATP-binding protein</fullName>
    </submittedName>
</protein>
<feature type="transmembrane region" description="Helical" evidence="7">
    <location>
        <begin position="160"/>
        <end position="178"/>
    </location>
</feature>
<dbReference type="InterPro" id="IPR003593">
    <property type="entry name" value="AAA+_ATPase"/>
</dbReference>
<evidence type="ECO:0000256" key="3">
    <source>
        <dbReference type="ARBA" id="ARBA00022741"/>
    </source>
</evidence>
<dbReference type="GO" id="GO:0008233">
    <property type="term" value="F:peptidase activity"/>
    <property type="evidence" value="ECO:0007669"/>
    <property type="project" value="UniProtKB-KW"/>
</dbReference>
<keyword evidence="4" id="KW-0067">ATP-binding</keyword>
<dbReference type="RefSeq" id="WP_188527639.1">
    <property type="nucleotide sequence ID" value="NZ_BMGI01000003.1"/>
</dbReference>
<sequence>MRFSEPIGGKAELHAILRERRGALWAAGLFSVLVNLLMLTGPLFMLQVYDRVLGSRSEETLVALFLLMAFLFLMMGVLDYARGRVLARVGAGFRARLDRRVFSAMLRHEASQRGRACRGNNTLRDLEAVQRLFAAPVITAFFDIPWTPVFLAGILIFHPWLGALALVGGAILIALAALNQGLTSGLAFAADRAAARADHLAEDLRANAEMVGALGMSGAVFERWRRAQDAALDNAIRASDRAGQFGSISKSFRMFLQSAMLGLGALLVLRGELSAGAMIAASILLGRALAPVETAIGHWPAVQRARHGWRALVELLGKQAPRAARLALPRPAARLVAHQLSVAPAGRSDPALARISFELEPGRALGVIGPSGAGKSSLARAITGAWPPRSGAIRLDGASLDQYAPEALGRHIGYLPQQVKLFDGTIAENIAGLAISPDPDAVVMAARQAAAHDLILALPDGYDTLIETGANRLSGGQVQRIALARALFGEPVILVLDEPNANLDNDGTIALNRAIRTVKARGGAVVIMAHRPAAITECELLMVLEEGRMRAFGPRDEVLARMVQNLHEIQPTLRAGQAGGVA</sequence>
<name>A0ABQ1QMX1_9RHOB</name>
<dbReference type="InterPro" id="IPR011527">
    <property type="entry name" value="ABC1_TM_dom"/>
</dbReference>
<dbReference type="InterPro" id="IPR010128">
    <property type="entry name" value="ATPase_T1SS_PrtD-like"/>
</dbReference>
<feature type="domain" description="ABC transmembrane type-1" evidence="9">
    <location>
        <begin position="25"/>
        <end position="304"/>
    </location>
</feature>
<evidence type="ECO:0000256" key="1">
    <source>
        <dbReference type="ARBA" id="ARBA00004651"/>
    </source>
</evidence>
<proteinExistence type="predicted"/>